<protein>
    <submittedName>
        <fullName evidence="6">AraC family transcriptional regulator</fullName>
    </submittedName>
    <submittedName>
        <fullName evidence="5">AraC-like DNA-binding protein</fullName>
    </submittedName>
</protein>
<dbReference type="EMBL" id="CP072788">
    <property type="protein sequence ID" value="QTR03467.1"/>
    <property type="molecule type" value="Genomic_DNA"/>
</dbReference>
<evidence type="ECO:0000313" key="6">
    <source>
        <dbReference type="EMBL" id="QTR03467.1"/>
    </source>
</evidence>
<dbReference type="InterPro" id="IPR018062">
    <property type="entry name" value="HTH_AraC-typ_CS"/>
</dbReference>
<dbReference type="SMART" id="SM00342">
    <property type="entry name" value="HTH_ARAC"/>
    <property type="match status" value="1"/>
</dbReference>
<proteinExistence type="predicted"/>
<keyword evidence="1" id="KW-0805">Transcription regulation</keyword>
<name>A0A8T8HYL1_9PSEU</name>
<accession>A0A8T8HYL1</accession>
<evidence type="ECO:0000259" key="4">
    <source>
        <dbReference type="PROSITE" id="PS01124"/>
    </source>
</evidence>
<dbReference type="EMBL" id="JAFBCL010000001">
    <property type="protein sequence ID" value="MBM7815238.1"/>
    <property type="molecule type" value="Genomic_DNA"/>
</dbReference>
<reference evidence="5 8" key="1">
    <citation type="submission" date="2021-01" db="EMBL/GenBank/DDBJ databases">
        <title>Sequencing the genomes of 1000 actinobacteria strains.</title>
        <authorList>
            <person name="Klenk H.-P."/>
        </authorList>
    </citation>
    <scope>NUCLEOTIDE SEQUENCE [LARGE SCALE GENOMIC DNA]</scope>
    <source>
        <strain evidence="5 8">DSM 44581</strain>
    </source>
</reference>
<feature type="domain" description="HTH araC/xylS-type" evidence="4">
    <location>
        <begin position="189"/>
        <end position="287"/>
    </location>
</feature>
<dbReference type="PROSITE" id="PS00041">
    <property type="entry name" value="HTH_ARAC_FAMILY_1"/>
    <property type="match status" value="2"/>
</dbReference>
<reference evidence="6" key="2">
    <citation type="submission" date="2021-04" db="EMBL/GenBank/DDBJ databases">
        <title>Saccharothrix algeriensis WGS.</title>
        <authorList>
            <person name="Stuskova K."/>
            <person name="Hakalova E."/>
            <person name="Tebbal A.B."/>
            <person name="Eichmeier A."/>
        </authorList>
    </citation>
    <scope>NUCLEOTIDE SEQUENCE</scope>
    <source>
        <strain evidence="6">NRRL B-24137</strain>
    </source>
</reference>
<dbReference type="PANTHER" id="PTHR46796">
    <property type="entry name" value="HTH-TYPE TRANSCRIPTIONAL ACTIVATOR RHAS-RELATED"/>
    <property type="match status" value="1"/>
</dbReference>
<keyword evidence="8" id="KW-1185">Reference proteome</keyword>
<dbReference type="Pfam" id="PF12852">
    <property type="entry name" value="Cupin_6"/>
    <property type="match status" value="1"/>
</dbReference>
<dbReference type="InterPro" id="IPR009057">
    <property type="entry name" value="Homeodomain-like_sf"/>
</dbReference>
<evidence type="ECO:0000313" key="5">
    <source>
        <dbReference type="EMBL" id="MBM7815238.1"/>
    </source>
</evidence>
<dbReference type="InterPro" id="IPR050204">
    <property type="entry name" value="AraC_XylS_family_regulators"/>
</dbReference>
<dbReference type="PROSITE" id="PS01124">
    <property type="entry name" value="HTH_ARAC_FAMILY_2"/>
    <property type="match status" value="1"/>
</dbReference>
<dbReference type="PANTHER" id="PTHR46796:SF13">
    <property type="entry name" value="HTH-TYPE TRANSCRIPTIONAL ACTIVATOR RHAS"/>
    <property type="match status" value="1"/>
</dbReference>
<evidence type="ECO:0000256" key="3">
    <source>
        <dbReference type="ARBA" id="ARBA00023163"/>
    </source>
</evidence>
<dbReference type="Pfam" id="PF12833">
    <property type="entry name" value="HTH_18"/>
    <property type="match status" value="1"/>
</dbReference>
<dbReference type="Proteomes" id="UP001195724">
    <property type="component" value="Unassembled WGS sequence"/>
</dbReference>
<dbReference type="InterPro" id="IPR018060">
    <property type="entry name" value="HTH_AraC"/>
</dbReference>
<evidence type="ECO:0000256" key="1">
    <source>
        <dbReference type="ARBA" id="ARBA00023015"/>
    </source>
</evidence>
<dbReference type="AlphaFoldDB" id="A0A8T8HYL1"/>
<organism evidence="6 7">
    <name type="scientific">Saccharothrix algeriensis</name>
    <dbReference type="NCBI Taxonomy" id="173560"/>
    <lineage>
        <taxon>Bacteria</taxon>
        <taxon>Bacillati</taxon>
        <taxon>Actinomycetota</taxon>
        <taxon>Actinomycetes</taxon>
        <taxon>Pseudonocardiales</taxon>
        <taxon>Pseudonocardiaceae</taxon>
        <taxon>Saccharothrix</taxon>
    </lineage>
</organism>
<evidence type="ECO:0000256" key="2">
    <source>
        <dbReference type="ARBA" id="ARBA00023125"/>
    </source>
</evidence>
<dbReference type="InterPro" id="IPR032783">
    <property type="entry name" value="AraC_lig"/>
</dbReference>
<dbReference type="Proteomes" id="UP000671828">
    <property type="component" value="Chromosome"/>
</dbReference>
<dbReference type="GO" id="GO:0003700">
    <property type="term" value="F:DNA-binding transcription factor activity"/>
    <property type="evidence" value="ECO:0007669"/>
    <property type="project" value="InterPro"/>
</dbReference>
<gene>
    <name evidence="6" type="ORF">J7S33_32020</name>
    <name evidence="5" type="ORF">JOE68_006103</name>
</gene>
<evidence type="ECO:0000313" key="8">
    <source>
        <dbReference type="Proteomes" id="UP001195724"/>
    </source>
</evidence>
<dbReference type="Gene3D" id="1.10.10.60">
    <property type="entry name" value="Homeodomain-like"/>
    <property type="match status" value="2"/>
</dbReference>
<dbReference type="RefSeq" id="WP_204845778.1">
    <property type="nucleotide sequence ID" value="NZ_JAFBCL010000001.1"/>
</dbReference>
<dbReference type="GO" id="GO:0043565">
    <property type="term" value="F:sequence-specific DNA binding"/>
    <property type="evidence" value="ECO:0007669"/>
    <property type="project" value="InterPro"/>
</dbReference>
<keyword evidence="3" id="KW-0804">Transcription</keyword>
<sequence>MDLLADLLDGVRARGAVFSRAALRPPWSLRFAPRAPLTVGAVLRGAAWVIPADGEPAPVRAGDIAVVRGRAPFAVADRPDAAPGRLVGPADHCGWDAGDGPAVLVAGAFEGVVGDRLLRALPEVLVVPDADCPTPLLDAVAAEVIAERPGGRVVLDRLFDLVLVSALRAWFDRGDAPVWYRGSDDPVVARALDLLHASPAEAWTVGGLAARCGVSRAGLARRFTAATGEPPMAYLAGWRISLAADLLAGTDDTVAAIARRVGYADAFALSTAFKRLRGVAPSAHRASVRRPALG</sequence>
<dbReference type="SUPFAM" id="SSF46689">
    <property type="entry name" value="Homeodomain-like"/>
    <property type="match status" value="2"/>
</dbReference>
<keyword evidence="2" id="KW-0238">DNA-binding</keyword>
<evidence type="ECO:0000313" key="7">
    <source>
        <dbReference type="Proteomes" id="UP000671828"/>
    </source>
</evidence>